<dbReference type="Pfam" id="PF01584">
    <property type="entry name" value="CheW"/>
    <property type="match status" value="3"/>
</dbReference>
<dbReference type="InterPro" id="IPR039315">
    <property type="entry name" value="CheW"/>
</dbReference>
<evidence type="ECO:0000313" key="2">
    <source>
        <dbReference type="EMBL" id="MFC6042960.1"/>
    </source>
</evidence>
<evidence type="ECO:0000259" key="1">
    <source>
        <dbReference type="PROSITE" id="PS50851"/>
    </source>
</evidence>
<dbReference type="InterPro" id="IPR036061">
    <property type="entry name" value="CheW-like_dom_sf"/>
</dbReference>
<feature type="domain" description="CheW-like" evidence="1">
    <location>
        <begin position="163"/>
        <end position="301"/>
    </location>
</feature>
<dbReference type="Proteomes" id="UP001596135">
    <property type="component" value="Unassembled WGS sequence"/>
</dbReference>
<reference evidence="3" key="1">
    <citation type="journal article" date="2019" name="Int. J. Syst. Evol. Microbiol.">
        <title>The Global Catalogue of Microorganisms (GCM) 10K type strain sequencing project: providing services to taxonomists for standard genome sequencing and annotation.</title>
        <authorList>
            <consortium name="The Broad Institute Genomics Platform"/>
            <consortium name="The Broad Institute Genome Sequencing Center for Infectious Disease"/>
            <person name="Wu L."/>
            <person name="Ma J."/>
        </authorList>
    </citation>
    <scope>NUCLEOTIDE SEQUENCE [LARGE SCALE GENOMIC DNA]</scope>
    <source>
        <strain evidence="3">CCUG 54522</strain>
    </source>
</reference>
<dbReference type="SMART" id="SM00260">
    <property type="entry name" value="CheW"/>
    <property type="match status" value="2"/>
</dbReference>
<dbReference type="PANTHER" id="PTHR22617">
    <property type="entry name" value="CHEMOTAXIS SENSOR HISTIDINE KINASE-RELATED"/>
    <property type="match status" value="1"/>
</dbReference>
<name>A0ABW1LHJ6_9ACTN</name>
<evidence type="ECO:0000313" key="3">
    <source>
        <dbReference type="Proteomes" id="UP001596135"/>
    </source>
</evidence>
<dbReference type="PANTHER" id="PTHR22617:SF23">
    <property type="entry name" value="CHEMOTAXIS PROTEIN CHEW"/>
    <property type="match status" value="1"/>
</dbReference>
<proteinExistence type="predicted"/>
<dbReference type="InterPro" id="IPR002545">
    <property type="entry name" value="CheW-lke_dom"/>
</dbReference>
<dbReference type="Gene3D" id="2.40.50.180">
    <property type="entry name" value="CheA-289, Domain 4"/>
    <property type="match status" value="3"/>
</dbReference>
<comment type="caution">
    <text evidence="2">The sequence shown here is derived from an EMBL/GenBank/DDBJ whole genome shotgun (WGS) entry which is preliminary data.</text>
</comment>
<feature type="domain" description="CheW-like" evidence="1">
    <location>
        <begin position="338"/>
        <end position="481"/>
    </location>
</feature>
<dbReference type="SUPFAM" id="SSF50341">
    <property type="entry name" value="CheW-like"/>
    <property type="match status" value="3"/>
</dbReference>
<dbReference type="RefSeq" id="WP_379152623.1">
    <property type="nucleotide sequence ID" value="NZ_JBHSRJ010000004.1"/>
</dbReference>
<dbReference type="PROSITE" id="PS50851">
    <property type="entry name" value="CHEW"/>
    <property type="match status" value="3"/>
</dbReference>
<dbReference type="EMBL" id="JBHSRJ010000004">
    <property type="protein sequence ID" value="MFC6042960.1"/>
    <property type="molecule type" value="Genomic_DNA"/>
</dbReference>
<accession>A0ABW1LHJ6</accession>
<gene>
    <name evidence="2" type="ORF">ACFPYL_07735</name>
</gene>
<organism evidence="2 3">
    <name type="scientific">Nocardioides hankookensis</name>
    <dbReference type="NCBI Taxonomy" id="443157"/>
    <lineage>
        <taxon>Bacteria</taxon>
        <taxon>Bacillati</taxon>
        <taxon>Actinomycetota</taxon>
        <taxon>Actinomycetes</taxon>
        <taxon>Propionibacteriales</taxon>
        <taxon>Nocardioidaceae</taxon>
        <taxon>Nocardioides</taxon>
    </lineage>
</organism>
<feature type="domain" description="CheW-like" evidence="1">
    <location>
        <begin position="4"/>
        <end position="143"/>
    </location>
</feature>
<keyword evidence="3" id="KW-1185">Reference proteome</keyword>
<sequence length="492" mass="50401">MTVDPVYGLLQLGDLDLALPLSALREVVARPATLAALPAAAPGLVGAMSLRTTVLPVVDLRPLLGRVDDAPADQVVVVVAHEHRVVGLVVDRVCGVTRVAEGDLLPLTTSSGVLLVSHAFQHDAEARPVSVLDAAQLLALPGVPSVAEQLVGETTTTVDSAPGESLTLVRCGPQLLAVEVDAIHTTIPLSEVRVGLLAGGDCRGVTTYAGREVPVVDPLTLVGLPPMGDEDVRAGVVLDLGRGLVVLAVTDLVALRSRESGVLRVPTFANARPELVRGVLELDDGACLVLDGTGLRRDPGLSALATVNVDVAGAATDGAELADVLAGGSTGGPAYVTYTSGATSGSGSGGTLATPLDQVVEILPLPLTVTPSPVDLVDGLVVHRGRAVPVVSLARLLGREPAERRPSSCLLLVEHDDEQLAFAVDGLGGIEALVWIDPDHRERPLDDPARAVHDAPLVRLGDDDRLLPALDLRGLAASLGPTHAPVAAPAAA</sequence>
<protein>
    <submittedName>
        <fullName evidence="2">Chemotaxis protein CheW</fullName>
    </submittedName>
</protein>
<dbReference type="Gene3D" id="2.30.30.40">
    <property type="entry name" value="SH3 Domains"/>
    <property type="match status" value="2"/>
</dbReference>